<name>A0A9W8QEQ6_AKAMU</name>
<dbReference type="RefSeq" id="XP_056053994.1">
    <property type="nucleotide sequence ID" value="XM_056196891.1"/>
</dbReference>
<dbReference type="KEGG" id="amus:LMH87_009826"/>
<comment type="caution">
    <text evidence="2">The sequence shown here is derived from an EMBL/GenBank/DDBJ whole genome shotgun (WGS) entry which is preliminary data.</text>
</comment>
<evidence type="ECO:0000313" key="2">
    <source>
        <dbReference type="EMBL" id="KAJ4153336.1"/>
    </source>
</evidence>
<evidence type="ECO:0000256" key="1">
    <source>
        <dbReference type="SAM" id="MobiDB-lite"/>
    </source>
</evidence>
<sequence length="360" mass="39530">MIPIANSSFTTTTMLPPVDDHVLENNPDFARLYKILTTTVLSPDGTSRRTKESKENEAIKKQANQHRLKATRQHLLERAIATVSPAEQTRQAPGSRAPSGSYTSRDSTHAEHSESLLDLLLILPPLLDSNSSISPESAALLLTSKPLCELTTLAPALAELVSTNLHASALDLTRLSHPSSNPASVQRHIPALENDYASLRDQLGAARAKLLTSRLRAVSALTQLLHMYAEILARLVRCLEAKHGPVAQSLDLRAAEVALLAQKTESEATQTLVGLQDEVYSPEVVSALRTYGAHLRDAKMRGAERVRNMQRELKEYGIDADDGGGSAKEKMMREMAKAHEEIGRQVDEVKLDLERLHTRQ</sequence>
<feature type="compositionally biased region" description="Basic and acidic residues" evidence="1">
    <location>
        <begin position="46"/>
        <end position="60"/>
    </location>
</feature>
<dbReference type="AlphaFoldDB" id="A0A9W8QEQ6"/>
<protein>
    <submittedName>
        <fullName evidence="2">Uncharacterized protein</fullName>
    </submittedName>
</protein>
<feature type="region of interest" description="Disordered" evidence="1">
    <location>
        <begin position="43"/>
        <end position="68"/>
    </location>
</feature>
<reference evidence="2" key="1">
    <citation type="journal article" date="2023" name="Access Microbiol">
        <title>De-novo genome assembly for Akanthomyces muscarius, a biocontrol agent of insect agricultural pests.</title>
        <authorList>
            <person name="Erdos Z."/>
            <person name="Studholme D.J."/>
            <person name="Raymond B."/>
            <person name="Sharma M."/>
        </authorList>
    </citation>
    <scope>NUCLEOTIDE SEQUENCE</scope>
    <source>
        <strain evidence="2">Ve6</strain>
    </source>
</reference>
<feature type="compositionally biased region" description="Polar residues" evidence="1">
    <location>
        <begin position="85"/>
        <end position="105"/>
    </location>
</feature>
<dbReference type="EMBL" id="JAJHUN010000008">
    <property type="protein sequence ID" value="KAJ4153336.1"/>
    <property type="molecule type" value="Genomic_DNA"/>
</dbReference>
<feature type="region of interest" description="Disordered" evidence="1">
    <location>
        <begin position="83"/>
        <end position="109"/>
    </location>
</feature>
<accession>A0A9W8QEQ6</accession>
<keyword evidence="3" id="KW-1185">Reference proteome</keyword>
<evidence type="ECO:0000313" key="3">
    <source>
        <dbReference type="Proteomes" id="UP001144673"/>
    </source>
</evidence>
<gene>
    <name evidence="2" type="ORF">LMH87_009826</name>
</gene>
<proteinExistence type="predicted"/>
<organism evidence="2 3">
    <name type="scientific">Akanthomyces muscarius</name>
    <name type="common">Entomopathogenic fungus</name>
    <name type="synonym">Lecanicillium muscarium</name>
    <dbReference type="NCBI Taxonomy" id="2231603"/>
    <lineage>
        <taxon>Eukaryota</taxon>
        <taxon>Fungi</taxon>
        <taxon>Dikarya</taxon>
        <taxon>Ascomycota</taxon>
        <taxon>Pezizomycotina</taxon>
        <taxon>Sordariomycetes</taxon>
        <taxon>Hypocreomycetidae</taxon>
        <taxon>Hypocreales</taxon>
        <taxon>Cordycipitaceae</taxon>
        <taxon>Akanthomyces</taxon>
    </lineage>
</organism>
<dbReference type="Proteomes" id="UP001144673">
    <property type="component" value="Chromosome 5"/>
</dbReference>
<dbReference type="GeneID" id="80896985"/>